<dbReference type="AlphaFoldDB" id="A0A1M7JRN9"/>
<gene>
    <name evidence="8" type="ORF">SAMN05216593_101513</name>
</gene>
<feature type="transmembrane region" description="Helical" evidence="6">
    <location>
        <begin position="103"/>
        <end position="129"/>
    </location>
</feature>
<feature type="transmembrane region" description="Helical" evidence="6">
    <location>
        <begin position="297"/>
        <end position="317"/>
    </location>
</feature>
<organism evidence="8 9">
    <name type="scientific">Pseudomonas asturiensis</name>
    <dbReference type="NCBI Taxonomy" id="1190415"/>
    <lineage>
        <taxon>Bacteria</taxon>
        <taxon>Pseudomonadati</taxon>
        <taxon>Pseudomonadota</taxon>
        <taxon>Gammaproteobacteria</taxon>
        <taxon>Pseudomonadales</taxon>
        <taxon>Pseudomonadaceae</taxon>
        <taxon>Pseudomonas</taxon>
    </lineage>
</organism>
<comment type="subcellular location">
    <subcellularLocation>
        <location evidence="1">Cell membrane</location>
        <topology evidence="1">Multi-pass membrane protein</topology>
    </subcellularLocation>
</comment>
<name>A0A1M7JRN9_9PSED</name>
<dbReference type="Proteomes" id="UP000183983">
    <property type="component" value="Unassembled WGS sequence"/>
</dbReference>
<evidence type="ECO:0000256" key="4">
    <source>
        <dbReference type="ARBA" id="ARBA00022989"/>
    </source>
</evidence>
<evidence type="ECO:0000256" key="5">
    <source>
        <dbReference type="ARBA" id="ARBA00023136"/>
    </source>
</evidence>
<evidence type="ECO:0000256" key="3">
    <source>
        <dbReference type="ARBA" id="ARBA00022692"/>
    </source>
</evidence>
<keyword evidence="3 6" id="KW-0812">Transmembrane</keyword>
<accession>A0A1M7JRN9</accession>
<evidence type="ECO:0000313" key="8">
    <source>
        <dbReference type="EMBL" id="SHM55676.1"/>
    </source>
</evidence>
<feature type="transmembrane region" description="Helical" evidence="6">
    <location>
        <begin position="136"/>
        <end position="154"/>
    </location>
</feature>
<keyword evidence="5 6" id="KW-0472">Membrane</keyword>
<protein>
    <submittedName>
        <fullName evidence="8">Predicted arabinose efflux permease, MFS family</fullName>
    </submittedName>
</protein>
<dbReference type="Pfam" id="PF07690">
    <property type="entry name" value="MFS_1"/>
    <property type="match status" value="1"/>
</dbReference>
<evidence type="ECO:0000259" key="7">
    <source>
        <dbReference type="PROSITE" id="PS50850"/>
    </source>
</evidence>
<evidence type="ECO:0000256" key="2">
    <source>
        <dbReference type="ARBA" id="ARBA00022475"/>
    </source>
</evidence>
<feature type="transmembrane region" description="Helical" evidence="6">
    <location>
        <begin position="362"/>
        <end position="379"/>
    </location>
</feature>
<dbReference type="InterPro" id="IPR011701">
    <property type="entry name" value="MFS"/>
</dbReference>
<dbReference type="InterPro" id="IPR050189">
    <property type="entry name" value="MFS_Efflux_Transporters"/>
</dbReference>
<dbReference type="InterPro" id="IPR036259">
    <property type="entry name" value="MFS_trans_sf"/>
</dbReference>
<dbReference type="PROSITE" id="PS50850">
    <property type="entry name" value="MFS"/>
    <property type="match status" value="1"/>
</dbReference>
<dbReference type="EMBL" id="FRDA01000001">
    <property type="protein sequence ID" value="SHM55676.1"/>
    <property type="molecule type" value="Genomic_DNA"/>
</dbReference>
<reference evidence="8 9" key="1">
    <citation type="submission" date="2016-11" db="EMBL/GenBank/DDBJ databases">
        <authorList>
            <person name="Jaros S."/>
            <person name="Januszkiewicz K."/>
            <person name="Wedrychowicz H."/>
        </authorList>
    </citation>
    <scope>NUCLEOTIDE SEQUENCE [LARGE SCALE GENOMIC DNA]</scope>
    <source>
        <strain evidence="8 9">LMG 26898</strain>
    </source>
</reference>
<dbReference type="PANTHER" id="PTHR43124">
    <property type="entry name" value="PURINE EFFLUX PUMP PBUE"/>
    <property type="match status" value="1"/>
</dbReference>
<dbReference type="RefSeq" id="WP_073162128.1">
    <property type="nucleotide sequence ID" value="NZ_FRDA01000001.1"/>
</dbReference>
<dbReference type="OrthoDB" id="9788453at2"/>
<dbReference type="CDD" id="cd17324">
    <property type="entry name" value="MFS_NepI_like"/>
    <property type="match status" value="1"/>
</dbReference>
<evidence type="ECO:0000313" key="9">
    <source>
        <dbReference type="Proteomes" id="UP000183983"/>
    </source>
</evidence>
<feature type="transmembrane region" description="Helical" evidence="6">
    <location>
        <begin position="207"/>
        <end position="227"/>
    </location>
</feature>
<feature type="transmembrane region" description="Helical" evidence="6">
    <location>
        <begin position="50"/>
        <end position="69"/>
    </location>
</feature>
<proteinExistence type="predicted"/>
<dbReference type="PANTHER" id="PTHR43124:SF8">
    <property type="entry name" value="INNER MEMBRANE TRANSPORT PROTEIN YDHP"/>
    <property type="match status" value="1"/>
</dbReference>
<feature type="transmembrane region" description="Helical" evidence="6">
    <location>
        <begin position="271"/>
        <end position="291"/>
    </location>
</feature>
<dbReference type="InterPro" id="IPR020846">
    <property type="entry name" value="MFS_dom"/>
</dbReference>
<dbReference type="GO" id="GO:0022857">
    <property type="term" value="F:transmembrane transporter activity"/>
    <property type="evidence" value="ECO:0007669"/>
    <property type="project" value="InterPro"/>
</dbReference>
<feature type="transmembrane region" description="Helical" evidence="6">
    <location>
        <begin position="166"/>
        <end position="186"/>
    </location>
</feature>
<feature type="transmembrane region" description="Helical" evidence="6">
    <location>
        <begin position="78"/>
        <end position="97"/>
    </location>
</feature>
<keyword evidence="4 6" id="KW-1133">Transmembrane helix</keyword>
<dbReference type="STRING" id="1190415.SAMN05216593_101513"/>
<feature type="transmembrane region" description="Helical" evidence="6">
    <location>
        <begin position="239"/>
        <end position="259"/>
    </location>
</feature>
<evidence type="ECO:0000256" key="6">
    <source>
        <dbReference type="SAM" id="Phobius"/>
    </source>
</evidence>
<dbReference type="GO" id="GO:0005886">
    <property type="term" value="C:plasma membrane"/>
    <property type="evidence" value="ECO:0007669"/>
    <property type="project" value="UniProtKB-SubCell"/>
</dbReference>
<dbReference type="Gene3D" id="1.20.1250.20">
    <property type="entry name" value="MFS general substrate transporter like domains"/>
    <property type="match status" value="2"/>
</dbReference>
<dbReference type="SUPFAM" id="SSF103473">
    <property type="entry name" value="MFS general substrate transporter"/>
    <property type="match status" value="1"/>
</dbReference>
<sequence>MTTRSKLPPTVYLLGLTIFSLVTAEFMVAGMMPALAEAFSVSLAQVGNLIAYYALGMALGGPPVTVLLLSRGISNKRALVWLLTCYVVAGAVAAAAPSYPVLAVARIIMGISSAVCIGLCMTICAGLVAPEGRGRAVSVVLAGLMLSPVVGVPMTTWVEQHVGWRASSWAVVALALLCTVLATRRLPAIQKGGEPPLSQQWAGLKNPTLWGAYVTSGLIIGGTFAAFSYCTPILIHEVGIAPSLVAPVLAVYGVANLMGNMIVGRFADRHTFPVLAWGLALMVLVLGGFALAGDHTWLNLGCFFALGLTGVALNPAMVARVMKAAEPAAMVNILHTSVITAGLAFGSWAGGAVIDGGYGLRSPLWVGAAMALVGLLSLVPAMKRVKRDDAVSGRAQCVSDLPS</sequence>
<keyword evidence="2" id="KW-1003">Cell membrane</keyword>
<feature type="transmembrane region" description="Helical" evidence="6">
    <location>
        <begin position="329"/>
        <end position="350"/>
    </location>
</feature>
<evidence type="ECO:0000256" key="1">
    <source>
        <dbReference type="ARBA" id="ARBA00004651"/>
    </source>
</evidence>
<feature type="domain" description="Major facilitator superfamily (MFS) profile" evidence="7">
    <location>
        <begin position="10"/>
        <end position="386"/>
    </location>
</feature>